<feature type="chain" id="PRO_5006836288" description="DUF3108 domain-containing protein" evidence="1">
    <location>
        <begin position="21"/>
        <end position="229"/>
    </location>
</feature>
<keyword evidence="1" id="KW-0732">Signal</keyword>
<gene>
    <name evidence="2" type="ORF">AT746_09295</name>
</gene>
<dbReference type="InterPro" id="IPR021457">
    <property type="entry name" value="DUF3108"/>
</dbReference>
<protein>
    <recommendedName>
        <fullName evidence="4">DUF3108 domain-containing protein</fullName>
    </recommendedName>
</protein>
<name>A0A0U3AZY0_9ALTE</name>
<feature type="signal peptide" evidence="1">
    <location>
        <begin position="1"/>
        <end position="20"/>
    </location>
</feature>
<dbReference type="Pfam" id="PF11306">
    <property type="entry name" value="DUF3108"/>
    <property type="match status" value="1"/>
</dbReference>
<evidence type="ECO:0000313" key="2">
    <source>
        <dbReference type="EMBL" id="ALS98432.1"/>
    </source>
</evidence>
<accession>A0A0U3AZY0</accession>
<dbReference type="Proteomes" id="UP000068447">
    <property type="component" value="Chromosome"/>
</dbReference>
<dbReference type="KEGG" id="lal:AT746_09295"/>
<evidence type="ECO:0008006" key="4">
    <source>
        <dbReference type="Google" id="ProtNLM"/>
    </source>
</evidence>
<dbReference type="AlphaFoldDB" id="A0A0U3AZY0"/>
<organism evidence="2 3">
    <name type="scientific">Lacimicrobium alkaliphilum</name>
    <dbReference type="NCBI Taxonomy" id="1526571"/>
    <lineage>
        <taxon>Bacteria</taxon>
        <taxon>Pseudomonadati</taxon>
        <taxon>Pseudomonadota</taxon>
        <taxon>Gammaproteobacteria</taxon>
        <taxon>Alteromonadales</taxon>
        <taxon>Alteromonadaceae</taxon>
        <taxon>Lacimicrobium</taxon>
    </lineage>
</organism>
<dbReference type="EMBL" id="CP013650">
    <property type="protein sequence ID" value="ALS98432.1"/>
    <property type="molecule type" value="Genomic_DNA"/>
</dbReference>
<dbReference type="STRING" id="1526571.AT746_09295"/>
<reference evidence="2 3" key="1">
    <citation type="submission" date="2015-12" db="EMBL/GenBank/DDBJ databases">
        <title>Complete genome of Lacimicrobium alkaliphilum KCTC 32984.</title>
        <authorList>
            <person name="Kim S.-G."/>
            <person name="Lee Y.-J."/>
        </authorList>
    </citation>
    <scope>NUCLEOTIDE SEQUENCE [LARGE SCALE GENOMIC DNA]</scope>
    <source>
        <strain evidence="2 3">YelD216</strain>
    </source>
</reference>
<evidence type="ECO:0000256" key="1">
    <source>
        <dbReference type="SAM" id="SignalP"/>
    </source>
</evidence>
<sequence length="229" mass="26173">MLRISALAALMLCQSVSAFSLTPFNAQYKAFRSGMELGSATQTLAENEAGDYTLKFQSSASFLFLSDKRSETSTFAVTDKQLSPRHYRFKRTGTGKDRSTEVRFSADAKEITINQDKTLPWQGEMDNQLFHLDIRRRLAAGETRFSYQTINEKGQPDEETFEMVGEEKLSLPVGDMNTLKLQKVRENSKRETLIWLAPELDYQMVRLRQLKNGKEQLDIQLESYTSNAK</sequence>
<keyword evidence="3" id="KW-1185">Reference proteome</keyword>
<proteinExistence type="predicted"/>
<evidence type="ECO:0000313" key="3">
    <source>
        <dbReference type="Proteomes" id="UP000068447"/>
    </source>
</evidence>